<keyword evidence="7" id="KW-0411">Iron-sulfur</keyword>
<dbReference type="EMBL" id="PGEX01000001">
    <property type="protein sequence ID" value="PJJ41952.1"/>
    <property type="molecule type" value="Genomic_DNA"/>
</dbReference>
<sequence length="287" mass="32558">MKYAYIEITEKCNLSCPFCPSAELNGHRGEMSLSRFETILESLQGKVQEIFLHVLGEPLLHPQFAGILKAVDASDFKLNLTTNGVLIAKHADSLLASSSLRQINFSTHAYAYLPRKKALSVLNDSFDFAERLNAERPEVYLNFRLWNDHADSTSDAWNATVFQLLAERFQTDLSQTVFSVRHKSFPITGRLYLHRDSRFTWPNGSGEEKEKGTCHGIIDQCGVLFDGTVVPCCLDYKGNIPLGNLPDETWDSIFTSEKAERIRKGFEHHKLVDPFCKCCPFARRFQS</sequence>
<comment type="caution">
    <text evidence="9">The sequence shown here is derived from an EMBL/GenBank/DDBJ whole genome shotgun (WGS) entry which is preliminary data.</text>
</comment>
<dbReference type="InterPro" id="IPR000385">
    <property type="entry name" value="MoaA_NifB_PqqE_Fe-S-bd_CS"/>
</dbReference>
<keyword evidence="5" id="KW-0560">Oxidoreductase</keyword>
<evidence type="ECO:0000256" key="2">
    <source>
        <dbReference type="ARBA" id="ARBA00022485"/>
    </source>
</evidence>
<proteinExistence type="predicted"/>
<evidence type="ECO:0000313" key="9">
    <source>
        <dbReference type="EMBL" id="PJJ41952.1"/>
    </source>
</evidence>
<evidence type="ECO:0000256" key="5">
    <source>
        <dbReference type="ARBA" id="ARBA00023002"/>
    </source>
</evidence>
<keyword evidence="4" id="KW-0479">Metal-binding</keyword>
<dbReference type="SFLD" id="SFLDS00029">
    <property type="entry name" value="Radical_SAM"/>
    <property type="match status" value="1"/>
</dbReference>
<evidence type="ECO:0000256" key="7">
    <source>
        <dbReference type="ARBA" id="ARBA00023014"/>
    </source>
</evidence>
<dbReference type="RefSeq" id="WP_100425853.1">
    <property type="nucleotide sequence ID" value="NZ_PGEX01000001.1"/>
</dbReference>
<dbReference type="SFLD" id="SFLDG01067">
    <property type="entry name" value="SPASM/twitch_domain_containing"/>
    <property type="match status" value="1"/>
</dbReference>
<protein>
    <submittedName>
        <fullName evidence="9">MoaA/NifB/PqqE/SkfB family radical SAM enzyme</fullName>
    </submittedName>
</protein>
<dbReference type="SUPFAM" id="SSF102114">
    <property type="entry name" value="Radical SAM enzymes"/>
    <property type="match status" value="1"/>
</dbReference>
<dbReference type="PANTHER" id="PTHR11228:SF7">
    <property type="entry name" value="PQQA PEPTIDE CYCLASE"/>
    <property type="match status" value="1"/>
</dbReference>
<dbReference type="AlphaFoldDB" id="A0A2M9A8D2"/>
<dbReference type="InterPro" id="IPR058240">
    <property type="entry name" value="rSAM_sf"/>
</dbReference>
<dbReference type="Gene3D" id="3.20.20.70">
    <property type="entry name" value="Aldolase class I"/>
    <property type="match status" value="1"/>
</dbReference>
<evidence type="ECO:0000256" key="3">
    <source>
        <dbReference type="ARBA" id="ARBA00022691"/>
    </source>
</evidence>
<keyword evidence="3" id="KW-0949">S-adenosyl-L-methionine</keyword>
<dbReference type="Pfam" id="PF13186">
    <property type="entry name" value="SPASM"/>
    <property type="match status" value="1"/>
</dbReference>
<dbReference type="PANTHER" id="PTHR11228">
    <property type="entry name" value="RADICAL SAM DOMAIN PROTEIN"/>
    <property type="match status" value="1"/>
</dbReference>
<gene>
    <name evidence="9" type="ORF">BGX16_1962</name>
</gene>
<accession>A0A2M9A8D2</accession>
<dbReference type="InterPro" id="IPR007197">
    <property type="entry name" value="rSAM"/>
</dbReference>
<dbReference type="Pfam" id="PF04055">
    <property type="entry name" value="Radical_SAM"/>
    <property type="match status" value="1"/>
</dbReference>
<dbReference type="GO" id="GO:0051539">
    <property type="term" value="F:4 iron, 4 sulfur cluster binding"/>
    <property type="evidence" value="ECO:0007669"/>
    <property type="project" value="UniProtKB-KW"/>
</dbReference>
<dbReference type="CDD" id="cd01335">
    <property type="entry name" value="Radical_SAM"/>
    <property type="match status" value="1"/>
</dbReference>
<reference evidence="9 10" key="1">
    <citation type="submission" date="2017-11" db="EMBL/GenBank/DDBJ databases">
        <title>Animal gut microbial communities from fecal samples from Wisconsin, USA.</title>
        <authorList>
            <person name="Neumann A."/>
        </authorList>
    </citation>
    <scope>NUCLEOTIDE SEQUENCE [LARGE SCALE GENOMIC DNA]</scope>
    <source>
        <strain evidence="9 10">UWS3</strain>
    </source>
</reference>
<evidence type="ECO:0000256" key="1">
    <source>
        <dbReference type="ARBA" id="ARBA00001966"/>
    </source>
</evidence>
<dbReference type="PROSITE" id="PS01305">
    <property type="entry name" value="MOAA_NIFB_PQQE"/>
    <property type="match status" value="1"/>
</dbReference>
<dbReference type="GO" id="GO:0016491">
    <property type="term" value="F:oxidoreductase activity"/>
    <property type="evidence" value="ECO:0007669"/>
    <property type="project" value="UniProtKB-KW"/>
</dbReference>
<organism evidence="9 10">
    <name type="scientific">Hallerella succinigenes</name>
    <dbReference type="NCBI Taxonomy" id="1896222"/>
    <lineage>
        <taxon>Bacteria</taxon>
        <taxon>Pseudomonadati</taxon>
        <taxon>Fibrobacterota</taxon>
        <taxon>Fibrobacteria</taxon>
        <taxon>Fibrobacterales</taxon>
        <taxon>Fibrobacteraceae</taxon>
        <taxon>Hallerella</taxon>
    </lineage>
</organism>
<feature type="domain" description="Radical SAM core" evidence="8">
    <location>
        <begin position="1"/>
        <end position="203"/>
    </location>
</feature>
<evidence type="ECO:0000256" key="6">
    <source>
        <dbReference type="ARBA" id="ARBA00023004"/>
    </source>
</evidence>
<dbReference type="PROSITE" id="PS51918">
    <property type="entry name" value="RADICAL_SAM"/>
    <property type="match status" value="1"/>
</dbReference>
<dbReference type="InterPro" id="IPR050377">
    <property type="entry name" value="Radical_SAM_PqqE_MftC-like"/>
</dbReference>
<keyword evidence="10" id="KW-1185">Reference proteome</keyword>
<dbReference type="InterPro" id="IPR013785">
    <property type="entry name" value="Aldolase_TIM"/>
</dbReference>
<name>A0A2M9A8D2_9BACT</name>
<evidence type="ECO:0000259" key="8">
    <source>
        <dbReference type="PROSITE" id="PS51918"/>
    </source>
</evidence>
<comment type="cofactor">
    <cofactor evidence="1">
        <name>[4Fe-4S] cluster</name>
        <dbReference type="ChEBI" id="CHEBI:49883"/>
    </cofactor>
</comment>
<dbReference type="InterPro" id="IPR023885">
    <property type="entry name" value="4Fe4S-binding_SPASM_dom"/>
</dbReference>
<dbReference type="GO" id="GO:0046872">
    <property type="term" value="F:metal ion binding"/>
    <property type="evidence" value="ECO:0007669"/>
    <property type="project" value="UniProtKB-KW"/>
</dbReference>
<keyword evidence="6" id="KW-0408">Iron</keyword>
<evidence type="ECO:0000256" key="4">
    <source>
        <dbReference type="ARBA" id="ARBA00022723"/>
    </source>
</evidence>
<keyword evidence="2" id="KW-0004">4Fe-4S</keyword>
<dbReference type="Proteomes" id="UP000231134">
    <property type="component" value="Unassembled WGS sequence"/>
</dbReference>
<evidence type="ECO:0000313" key="10">
    <source>
        <dbReference type="Proteomes" id="UP000231134"/>
    </source>
</evidence>
<dbReference type="OrthoDB" id="9805809at2"/>